<keyword evidence="5 6" id="KW-0503">Monooxygenase</keyword>
<dbReference type="GO" id="GO:0018580">
    <property type="term" value="F:nitronate monooxygenase activity"/>
    <property type="evidence" value="ECO:0007669"/>
    <property type="project" value="InterPro"/>
</dbReference>
<dbReference type="OrthoDB" id="9778912at2"/>
<evidence type="ECO:0000256" key="4">
    <source>
        <dbReference type="ARBA" id="ARBA00023002"/>
    </source>
</evidence>
<dbReference type="InterPro" id="IPR013785">
    <property type="entry name" value="Aldolase_TIM"/>
</dbReference>
<keyword evidence="2" id="KW-0285">Flavoprotein</keyword>
<name>A0A6I1EM21_9BURK</name>
<dbReference type="RefSeq" id="WP_152157992.1">
    <property type="nucleotide sequence ID" value="NZ_WEHX01000018.1"/>
</dbReference>
<dbReference type="AlphaFoldDB" id="A0A6I1EM21"/>
<dbReference type="InterPro" id="IPR004136">
    <property type="entry name" value="NMO"/>
</dbReference>
<keyword evidence="4" id="KW-0560">Oxidoreductase</keyword>
<gene>
    <name evidence="6" type="ORF">GBM95_04490</name>
</gene>
<dbReference type="Pfam" id="PF03060">
    <property type="entry name" value="NMO"/>
    <property type="match status" value="1"/>
</dbReference>
<comment type="similarity">
    <text evidence="1">Belongs to the nitronate monooxygenase family. NMO class I subfamily.</text>
</comment>
<proteinExistence type="inferred from homology"/>
<dbReference type="PANTHER" id="PTHR42747:SF4">
    <property type="entry name" value="BLR1330 PROTEIN"/>
    <property type="match status" value="1"/>
</dbReference>
<organism evidence="6 7">
    <name type="scientific">Sutterella seckii</name>
    <dbReference type="NCBI Taxonomy" id="1944635"/>
    <lineage>
        <taxon>Bacteria</taxon>
        <taxon>Pseudomonadati</taxon>
        <taxon>Pseudomonadota</taxon>
        <taxon>Betaproteobacteria</taxon>
        <taxon>Burkholderiales</taxon>
        <taxon>Sutterellaceae</taxon>
        <taxon>Sutterella</taxon>
    </lineage>
</organism>
<dbReference type="SUPFAM" id="SSF51412">
    <property type="entry name" value="Inosine monophosphate dehydrogenase (IMPDH)"/>
    <property type="match status" value="1"/>
</dbReference>
<sequence>MTSTSESIGILEEAQQRAKSLAERLGIERAVLSAPMTGTAGPELVAAVSAAGGLGVLPTGGMTASEIEKAAEKIRSLTDKPFAIQIRIPPKAAHRPQDLHELAEGLAEVLKGLRLPDPLSPEGEAFYDFASTREHETFDERFKAILAAKPAAVISTSGGFREPEAEALFDARIMNIGTATTLREAKVLRAAKADAIICQGAEAAGPRSNFEDSDEVLTGLMSLVPAAARATRLPVIAAGGISEGTQACGALLAGASGVMAGTAFLSTRESLASPYVRNVLIWTTAAHLTLTRLYTGRLVRALRSPLLDALQDYEPRLPAWPAPEALMGPLTEAARRQGREELEAVYLGQSAGRSSWRTAREAVEALSKYF</sequence>
<accession>A0A6I1EM21</accession>
<reference evidence="6 7" key="1">
    <citation type="submission" date="2019-10" db="EMBL/GenBank/DDBJ databases">
        <title>Genome diversity of Sutterella seckii.</title>
        <authorList>
            <person name="Chaplin A.V."/>
            <person name="Sokolova S.R."/>
            <person name="Mosin K.A."/>
            <person name="Ivanova E.L."/>
            <person name="Kochetkova T.O."/>
            <person name="Goltsov A.Y."/>
            <person name="Trofimov D.Y."/>
            <person name="Efimov B.A."/>
        </authorList>
    </citation>
    <scope>NUCLEOTIDE SEQUENCE [LARGE SCALE GENOMIC DNA]</scope>
    <source>
        <strain evidence="6 7">ASD393</strain>
    </source>
</reference>
<dbReference type="Proteomes" id="UP000430564">
    <property type="component" value="Unassembled WGS sequence"/>
</dbReference>
<comment type="caution">
    <text evidence="6">The sequence shown here is derived from an EMBL/GenBank/DDBJ whole genome shotgun (WGS) entry which is preliminary data.</text>
</comment>
<evidence type="ECO:0000256" key="5">
    <source>
        <dbReference type="ARBA" id="ARBA00023033"/>
    </source>
</evidence>
<protein>
    <submittedName>
        <fullName evidence="6">Nitronate monooxygenase</fullName>
    </submittedName>
</protein>
<evidence type="ECO:0000313" key="7">
    <source>
        <dbReference type="Proteomes" id="UP000430564"/>
    </source>
</evidence>
<evidence type="ECO:0000256" key="1">
    <source>
        <dbReference type="ARBA" id="ARBA00009881"/>
    </source>
</evidence>
<keyword evidence="3" id="KW-0288">FMN</keyword>
<evidence type="ECO:0000256" key="3">
    <source>
        <dbReference type="ARBA" id="ARBA00022643"/>
    </source>
</evidence>
<dbReference type="Gene3D" id="3.20.20.70">
    <property type="entry name" value="Aldolase class I"/>
    <property type="match status" value="1"/>
</dbReference>
<evidence type="ECO:0000313" key="6">
    <source>
        <dbReference type="EMBL" id="KAB7661447.1"/>
    </source>
</evidence>
<evidence type="ECO:0000256" key="2">
    <source>
        <dbReference type="ARBA" id="ARBA00022630"/>
    </source>
</evidence>
<dbReference type="EMBL" id="WEHX01000018">
    <property type="protein sequence ID" value="KAB7661447.1"/>
    <property type="molecule type" value="Genomic_DNA"/>
</dbReference>
<dbReference type="CDD" id="cd04730">
    <property type="entry name" value="NPD_like"/>
    <property type="match status" value="1"/>
</dbReference>
<dbReference type="PANTHER" id="PTHR42747">
    <property type="entry name" value="NITRONATE MONOOXYGENASE-RELATED"/>
    <property type="match status" value="1"/>
</dbReference>